<evidence type="ECO:0000256" key="1">
    <source>
        <dbReference type="ARBA" id="ARBA00010646"/>
    </source>
</evidence>
<keyword evidence="3" id="KW-0812">Transmembrane</keyword>
<dbReference type="CDD" id="cd06414">
    <property type="entry name" value="GH25_LytC-like"/>
    <property type="match status" value="1"/>
</dbReference>
<dbReference type="Proteomes" id="UP000006415">
    <property type="component" value="Unassembled WGS sequence"/>
</dbReference>
<feature type="region of interest" description="Disordered" evidence="2">
    <location>
        <begin position="80"/>
        <end position="144"/>
    </location>
</feature>
<comment type="caution">
    <text evidence="5">The sequence shown here is derived from an EMBL/GenBank/DDBJ whole genome shotgun (WGS) entry which is preliminary data.</text>
</comment>
<feature type="compositionally biased region" description="Gly residues" evidence="2">
    <location>
        <begin position="105"/>
        <end position="125"/>
    </location>
</feature>
<reference evidence="5 6" key="1">
    <citation type="submission" date="2012-01" db="EMBL/GenBank/DDBJ databases">
        <title>The Genome Sequence of Scardovia wiggsiae F0424.</title>
        <authorList>
            <consortium name="The Broad Institute Genome Sequencing Platform"/>
            <person name="Earl A."/>
            <person name="Ward D."/>
            <person name="Feldgarden M."/>
            <person name="Gevers D."/>
            <person name="Izard J."/>
            <person name="Ganesan A."/>
            <person name="Baranova O.V."/>
            <person name="Blanton J.M."/>
            <person name="Tanner A.C."/>
            <person name="Mathney J."/>
            <person name="Dewhirst F.E."/>
            <person name="Young S.K."/>
            <person name="Zeng Q."/>
            <person name="Gargeya S."/>
            <person name="Fitzgerald M."/>
            <person name="Haas B."/>
            <person name="Abouelleil A."/>
            <person name="Alvarado L."/>
            <person name="Arachchi H.M."/>
            <person name="Berlin A."/>
            <person name="Chapman S.B."/>
            <person name="Gearin G."/>
            <person name="Goldberg J."/>
            <person name="Griggs A."/>
            <person name="Gujja S."/>
            <person name="Hansen M."/>
            <person name="Heiman D."/>
            <person name="Howarth C."/>
            <person name="Larimer J."/>
            <person name="Lui A."/>
            <person name="MacDonald P.J.P."/>
            <person name="McCowen C."/>
            <person name="Montmayeur A."/>
            <person name="Murphy C."/>
            <person name="Neiman D."/>
            <person name="Pearson M."/>
            <person name="Priest M."/>
            <person name="Roberts A."/>
            <person name="Saif S."/>
            <person name="Shea T."/>
            <person name="Sisk P."/>
            <person name="Stolte C."/>
            <person name="Sykes S."/>
            <person name="Wortman J."/>
            <person name="Nusbaum C."/>
            <person name="Birren B."/>
        </authorList>
    </citation>
    <scope>NUCLEOTIDE SEQUENCE [LARGE SCALE GENOMIC DNA]</scope>
    <source>
        <strain evidence="5 6">F0424</strain>
    </source>
</reference>
<dbReference type="Gene3D" id="3.20.20.80">
    <property type="entry name" value="Glycosidases"/>
    <property type="match status" value="1"/>
</dbReference>
<comment type="similarity">
    <text evidence="1">Belongs to the glycosyl hydrolase 25 family.</text>
</comment>
<dbReference type="Pfam" id="PF14200">
    <property type="entry name" value="RicinB_lectin_2"/>
    <property type="match status" value="4"/>
</dbReference>
<evidence type="ECO:0000256" key="2">
    <source>
        <dbReference type="SAM" id="MobiDB-lite"/>
    </source>
</evidence>
<dbReference type="InterPro" id="IPR002053">
    <property type="entry name" value="Glyco_hydro_25"/>
</dbReference>
<dbReference type="PROSITE" id="PS51904">
    <property type="entry name" value="GLYCOSYL_HYDROL_F25_2"/>
    <property type="match status" value="1"/>
</dbReference>
<dbReference type="eggNOG" id="COG1472">
    <property type="taxonomic scope" value="Bacteria"/>
</dbReference>
<keyword evidence="6" id="KW-1185">Reference proteome</keyword>
<name>J0DEX7_9BIFI</name>
<sequence>MRKLGKNDPSAAGPSGNPSGGLLGSAGTARHEARKRRITVAATAAITLVTVSATIAAAGFLTGSFDFSARGKDMASITAARRGASGDTGAAQRGAQDGSRPSGSPGQGGRSGGTAGSTQGSGGSLKGNNNSGSHPQDTPSRVASSIPGNAVVISRSMAATPDGTVYDIATGATVSGSQDPGQYSRYFGTDTAPADPLAKTGGKSFLPVPVEDIRDKVGSDAPAELSSGHQQGSIAPAAASVSLKSQDAAAAVPLLRSVLSTAPLPDKALPAALQNNSYGAHWGQYNGTPAFFSRNGYLFAQQAKGVIDVSEWQKNIDWAAAKRAGVEGAIIRIGYGVGNADKKAQYNISECKRLGIPFGVYIYSYASDSGFAYNEGASTANLLKRFGVSERDLSYPIYYDLEAWTWKGHTRSTDPAVYEKIVSSWYSAMGAAGYGNKLSVYSYTSYLNSALNRPSIHQKTSWVAQYGSTMTFTGLSSNFRGWQYASDGRINGISGNVDINAFGYKDAVRPASTGLDVTRLPQVTVPNGLYYINVRQNDTMSVDINKGSLSNGQALQLYHWNNATAQQFRFTCQNDGSYVITNVNSGKAIDVSGSRTYNNAKIQQWEVNGAAAQKWFIRDAGNGYYLQSALGNWVLDMTNGSSANFTPVKLYTPNGLEAQKFQIASVNPISTGTAMRISSGISSRLVMDIPSGSRDNFARPQLYTWNGGSAQLFTFRQVGNSVYTIANLNSGKLIDVDKNRSANGSVVQQYQSNGNEAQHWHARWLGGNRYGFIGSGSGKFLDDPAGNTALGTKLQIWQDTKATAQQWEVAHADSPAALAYQHRNDLADGVYTFGAAANPYYRLDLNGGSPVDGTNIQLWQANGVTAQDWRITHDAEGFITFTSVASGKALDVAGSSTQRGANVQQWPLNGAAAQKWVAVRNSNGTYTFISALDTSRTLDIPNGIARNYANVQIWETNGAPAQQWRAYRK</sequence>
<dbReference type="InterPro" id="IPR035992">
    <property type="entry name" value="Ricin_B-like_lectins"/>
</dbReference>
<dbReference type="SUPFAM" id="SSF50370">
    <property type="entry name" value="Ricin B-like lectins"/>
    <property type="match status" value="3"/>
</dbReference>
<dbReference type="STRING" id="857290.HMPREF9156_00718"/>
<proteinExistence type="inferred from homology"/>
<dbReference type="CDD" id="cd00161">
    <property type="entry name" value="beta-trefoil_Ricin-like"/>
    <property type="match status" value="3"/>
</dbReference>
<dbReference type="PANTHER" id="PTHR34135">
    <property type="entry name" value="LYSOZYME"/>
    <property type="match status" value="1"/>
</dbReference>
<dbReference type="eggNOG" id="COG3693">
    <property type="taxonomic scope" value="Bacteria"/>
</dbReference>
<organism evidence="5 6">
    <name type="scientific">Scardovia wiggsiae F0424</name>
    <dbReference type="NCBI Taxonomy" id="857290"/>
    <lineage>
        <taxon>Bacteria</taxon>
        <taxon>Bacillati</taxon>
        <taxon>Actinomycetota</taxon>
        <taxon>Actinomycetes</taxon>
        <taxon>Bifidobacteriales</taxon>
        <taxon>Bifidobacteriaceae</taxon>
        <taxon>Scardovia</taxon>
    </lineage>
</organism>
<dbReference type="EMBL" id="AGZS01000003">
    <property type="protein sequence ID" value="EJD64843.1"/>
    <property type="molecule type" value="Genomic_DNA"/>
</dbReference>
<dbReference type="SMART" id="SM00458">
    <property type="entry name" value="RICIN"/>
    <property type="match status" value="3"/>
</dbReference>
<dbReference type="GO" id="GO:0003796">
    <property type="term" value="F:lysozyme activity"/>
    <property type="evidence" value="ECO:0007669"/>
    <property type="project" value="InterPro"/>
</dbReference>
<keyword evidence="3" id="KW-1133">Transmembrane helix</keyword>
<dbReference type="eggNOG" id="COG3757">
    <property type="taxonomic scope" value="Bacteria"/>
</dbReference>
<dbReference type="Pfam" id="PF01183">
    <property type="entry name" value="Glyco_hydro_25"/>
    <property type="match status" value="1"/>
</dbReference>
<protein>
    <recommendedName>
        <fullName evidence="4">Ricin B lectin domain-containing protein</fullName>
    </recommendedName>
</protein>
<dbReference type="PROSITE" id="PS50231">
    <property type="entry name" value="RICIN_B_LECTIN"/>
    <property type="match status" value="3"/>
</dbReference>
<dbReference type="Gene3D" id="2.80.10.50">
    <property type="match status" value="7"/>
</dbReference>
<feature type="compositionally biased region" description="Polar residues" evidence="2">
    <location>
        <begin position="134"/>
        <end position="144"/>
    </location>
</feature>
<evidence type="ECO:0000313" key="6">
    <source>
        <dbReference type="Proteomes" id="UP000006415"/>
    </source>
</evidence>
<feature type="transmembrane region" description="Helical" evidence="3">
    <location>
        <begin position="38"/>
        <end position="61"/>
    </location>
</feature>
<feature type="domain" description="Ricin B lectin" evidence="4">
    <location>
        <begin position="527"/>
        <end position="664"/>
    </location>
</feature>
<dbReference type="AlphaFoldDB" id="J0DEX7"/>
<dbReference type="GO" id="GO:0016998">
    <property type="term" value="P:cell wall macromolecule catabolic process"/>
    <property type="evidence" value="ECO:0007669"/>
    <property type="project" value="InterPro"/>
</dbReference>
<dbReference type="GO" id="GO:0009253">
    <property type="term" value="P:peptidoglycan catabolic process"/>
    <property type="evidence" value="ECO:0007669"/>
    <property type="project" value="InterPro"/>
</dbReference>
<evidence type="ECO:0000313" key="5">
    <source>
        <dbReference type="EMBL" id="EJD64843.1"/>
    </source>
</evidence>
<dbReference type="InterPro" id="IPR000772">
    <property type="entry name" value="Ricin_B_lectin"/>
</dbReference>
<dbReference type="SUPFAM" id="SSF51445">
    <property type="entry name" value="(Trans)glycosidases"/>
    <property type="match status" value="1"/>
</dbReference>
<evidence type="ECO:0000256" key="3">
    <source>
        <dbReference type="SAM" id="Phobius"/>
    </source>
</evidence>
<feature type="domain" description="Ricin B lectin" evidence="4">
    <location>
        <begin position="672"/>
        <end position="810"/>
    </location>
</feature>
<dbReference type="RefSeq" id="WP_007147782.1">
    <property type="nucleotide sequence ID" value="NZ_AKCI01000001.1"/>
</dbReference>
<feature type="domain" description="Ricin B lectin" evidence="4">
    <location>
        <begin position="828"/>
        <end position="967"/>
    </location>
</feature>
<dbReference type="InterPro" id="IPR017853">
    <property type="entry name" value="GH"/>
</dbReference>
<evidence type="ECO:0000259" key="4">
    <source>
        <dbReference type="SMART" id="SM00458"/>
    </source>
</evidence>
<dbReference type="PANTHER" id="PTHR34135:SF2">
    <property type="entry name" value="LYSOZYME"/>
    <property type="match status" value="1"/>
</dbReference>
<keyword evidence="3" id="KW-0472">Membrane</keyword>
<gene>
    <name evidence="5" type="ORF">HMPREF9156_00718</name>
</gene>
<accession>J0DEX7</accession>
<dbReference type="HOGENOM" id="CLU_015076_0_0_11"/>
<dbReference type="GO" id="GO:0016052">
    <property type="term" value="P:carbohydrate catabolic process"/>
    <property type="evidence" value="ECO:0007669"/>
    <property type="project" value="TreeGrafter"/>
</dbReference>
<feature type="region of interest" description="Disordered" evidence="2">
    <location>
        <begin position="1"/>
        <end position="30"/>
    </location>
</feature>